<proteinExistence type="inferred from homology"/>
<dbReference type="RefSeq" id="WP_114303424.1">
    <property type="nucleotide sequence ID" value="NZ_QPIE01000003.1"/>
</dbReference>
<comment type="catalytic activity">
    <reaction evidence="7">
        <text>Endonucleolytic cleavage of RNA, removing 5'-extranucleotides from tRNA precursor.</text>
        <dbReference type="EC" id="3.1.26.5"/>
    </reaction>
</comment>
<dbReference type="PROSITE" id="PS00648">
    <property type="entry name" value="RIBONUCLEASE_P"/>
    <property type="match status" value="1"/>
</dbReference>
<dbReference type="AlphaFoldDB" id="A0A368N229"/>
<keyword evidence="2 7" id="KW-0819">tRNA processing</keyword>
<dbReference type="PANTHER" id="PTHR33992:SF1">
    <property type="entry name" value="RIBONUCLEASE P PROTEIN COMPONENT"/>
    <property type="match status" value="1"/>
</dbReference>
<dbReference type="EMBL" id="QPIE01000003">
    <property type="protein sequence ID" value="RCU43571.1"/>
    <property type="molecule type" value="Genomic_DNA"/>
</dbReference>
<dbReference type="NCBIfam" id="TIGR00188">
    <property type="entry name" value="rnpA"/>
    <property type="match status" value="1"/>
</dbReference>
<evidence type="ECO:0000256" key="8">
    <source>
        <dbReference type="NCBIfam" id="TIGR00188"/>
    </source>
</evidence>
<dbReference type="GO" id="GO:0042781">
    <property type="term" value="F:3'-tRNA processing endoribonuclease activity"/>
    <property type="evidence" value="ECO:0007669"/>
    <property type="project" value="TreeGrafter"/>
</dbReference>
<reference evidence="9 10" key="1">
    <citation type="submission" date="2018-07" db="EMBL/GenBank/DDBJ databases">
        <title>Chryseobacterium lacus sp. nov., isolated from lake water.</title>
        <authorList>
            <person name="Li C.-M."/>
        </authorList>
    </citation>
    <scope>NUCLEOTIDE SEQUENCE [LARGE SCALE GENOMIC DNA]</scope>
    <source>
        <strain evidence="9 10">YLOS41</strain>
    </source>
</reference>
<evidence type="ECO:0000256" key="7">
    <source>
        <dbReference type="HAMAP-Rule" id="MF_00227"/>
    </source>
</evidence>
<dbReference type="PANTHER" id="PTHR33992">
    <property type="entry name" value="RIBONUCLEASE P PROTEIN COMPONENT"/>
    <property type="match status" value="1"/>
</dbReference>
<sequence length="125" mass="14851">MKPQGYPTKEKLKQKKEIKLLFEQGKWTTFGRLRIITFYPSEVSEGVSNHRIGFSVSKKNFKKAVDRNRIKRLLREAYRLNKKKYTDAFGNNSVAMLFWASKKFPVHYQEVEKEFLKLCESQLNN</sequence>
<dbReference type="GO" id="GO:0001682">
    <property type="term" value="P:tRNA 5'-leader removal"/>
    <property type="evidence" value="ECO:0007669"/>
    <property type="project" value="UniProtKB-UniRule"/>
</dbReference>
<evidence type="ECO:0000256" key="5">
    <source>
        <dbReference type="ARBA" id="ARBA00022801"/>
    </source>
</evidence>
<evidence type="ECO:0000256" key="2">
    <source>
        <dbReference type="ARBA" id="ARBA00022694"/>
    </source>
</evidence>
<dbReference type="HAMAP" id="MF_00227">
    <property type="entry name" value="RNase_P"/>
    <property type="match status" value="1"/>
</dbReference>
<evidence type="ECO:0000256" key="1">
    <source>
        <dbReference type="ARBA" id="ARBA00002663"/>
    </source>
</evidence>
<dbReference type="GO" id="GO:0004526">
    <property type="term" value="F:ribonuclease P activity"/>
    <property type="evidence" value="ECO:0007669"/>
    <property type="project" value="UniProtKB-UniRule"/>
</dbReference>
<dbReference type="InterPro" id="IPR000100">
    <property type="entry name" value="RNase_P"/>
</dbReference>
<dbReference type="InterPro" id="IPR020568">
    <property type="entry name" value="Ribosomal_Su5_D2-typ_SF"/>
</dbReference>
<dbReference type="InterPro" id="IPR020539">
    <property type="entry name" value="RNase_P_CS"/>
</dbReference>
<comment type="caution">
    <text evidence="9">The sequence shown here is derived from an EMBL/GenBank/DDBJ whole genome shotgun (WGS) entry which is preliminary data.</text>
</comment>
<dbReference type="Proteomes" id="UP000252172">
    <property type="component" value="Unassembled WGS sequence"/>
</dbReference>
<dbReference type="GO" id="GO:0000049">
    <property type="term" value="F:tRNA binding"/>
    <property type="evidence" value="ECO:0007669"/>
    <property type="project" value="UniProtKB-UniRule"/>
</dbReference>
<evidence type="ECO:0000256" key="3">
    <source>
        <dbReference type="ARBA" id="ARBA00022722"/>
    </source>
</evidence>
<comment type="subunit">
    <text evidence="7">Consists of a catalytic RNA component (M1 or rnpB) and a protein subunit.</text>
</comment>
<evidence type="ECO:0000256" key="4">
    <source>
        <dbReference type="ARBA" id="ARBA00022759"/>
    </source>
</evidence>
<dbReference type="EC" id="3.1.26.5" evidence="7 8"/>
<gene>
    <name evidence="7 9" type="primary">rnpA</name>
    <name evidence="9" type="ORF">DQ356_05280</name>
</gene>
<dbReference type="GO" id="GO:0030677">
    <property type="term" value="C:ribonuclease P complex"/>
    <property type="evidence" value="ECO:0007669"/>
    <property type="project" value="TreeGrafter"/>
</dbReference>
<dbReference type="OrthoDB" id="1524972at2"/>
<keyword evidence="10" id="KW-1185">Reference proteome</keyword>
<name>A0A368N229_9FLAO</name>
<protein>
    <recommendedName>
        <fullName evidence="7 8">Ribonuclease P protein component</fullName>
        <shortName evidence="7">RNase P protein</shortName>
        <shortName evidence="7">RNaseP protein</shortName>
        <ecNumber evidence="7 8">3.1.26.5</ecNumber>
    </recommendedName>
    <alternativeName>
        <fullName evidence="7">Protein C5</fullName>
    </alternativeName>
</protein>
<dbReference type="InterPro" id="IPR014721">
    <property type="entry name" value="Ribsml_uS5_D2-typ_fold_subgr"/>
</dbReference>
<dbReference type="Gene3D" id="3.30.230.10">
    <property type="match status" value="1"/>
</dbReference>
<evidence type="ECO:0000313" key="9">
    <source>
        <dbReference type="EMBL" id="RCU43571.1"/>
    </source>
</evidence>
<dbReference type="Pfam" id="PF00825">
    <property type="entry name" value="Ribonuclease_P"/>
    <property type="match status" value="1"/>
</dbReference>
<organism evidence="9 10">
    <name type="scientific">Chryseobacterium lacus</name>
    <dbReference type="NCBI Taxonomy" id="2058346"/>
    <lineage>
        <taxon>Bacteria</taxon>
        <taxon>Pseudomonadati</taxon>
        <taxon>Bacteroidota</taxon>
        <taxon>Flavobacteriia</taxon>
        <taxon>Flavobacteriales</taxon>
        <taxon>Weeksellaceae</taxon>
        <taxon>Chryseobacterium group</taxon>
        <taxon>Chryseobacterium</taxon>
    </lineage>
</organism>
<evidence type="ECO:0000313" key="10">
    <source>
        <dbReference type="Proteomes" id="UP000252172"/>
    </source>
</evidence>
<keyword evidence="3 7" id="KW-0540">Nuclease</keyword>
<keyword evidence="6 7" id="KW-0694">RNA-binding</keyword>
<keyword evidence="5 7" id="KW-0378">Hydrolase</keyword>
<comment type="similarity">
    <text evidence="7">Belongs to the RnpA family.</text>
</comment>
<accession>A0A368N229</accession>
<keyword evidence="4 7" id="KW-0255">Endonuclease</keyword>
<comment type="function">
    <text evidence="1 7">RNaseP catalyzes the removal of the 5'-leader sequence from pre-tRNA to produce the mature 5'-terminus. It can also cleave other RNA substrates such as 4.5S RNA. The protein component plays an auxiliary but essential role in vivo by binding to the 5'-leader sequence and broadening the substrate specificity of the ribozyme.</text>
</comment>
<evidence type="ECO:0000256" key="6">
    <source>
        <dbReference type="ARBA" id="ARBA00022884"/>
    </source>
</evidence>
<dbReference type="SUPFAM" id="SSF54211">
    <property type="entry name" value="Ribosomal protein S5 domain 2-like"/>
    <property type="match status" value="1"/>
</dbReference>